<name>A0AAV9N9P3_9EURO</name>
<dbReference type="GeneID" id="89971915"/>
<dbReference type="EMBL" id="JAVRRD010000017">
    <property type="protein sequence ID" value="KAK5050451.1"/>
    <property type="molecule type" value="Genomic_DNA"/>
</dbReference>
<evidence type="ECO:0000256" key="1">
    <source>
        <dbReference type="SAM" id="MobiDB-lite"/>
    </source>
</evidence>
<sequence>MGYLPGSEIPYIVPGSIKLQWRKELGYGAYDDFYDFEQDKSTAGSEEDGELVPSDDETVSSPRARLRARITELKEARKNRRARREPTPTLSIEEQIILESTSDVFDLFDRLQKTAAIQTLIKTGHNKQQFDEIISSLTHRDCQRLGADGEAWQKEVADAITEKVILALEAIQEDIDNLRDEKLLSGNLQAS</sequence>
<dbReference type="AlphaFoldDB" id="A0AAV9N9P3"/>
<protein>
    <submittedName>
        <fullName evidence="2">Uncharacterized protein</fullName>
    </submittedName>
</protein>
<dbReference type="Proteomes" id="UP001358417">
    <property type="component" value="Unassembled WGS sequence"/>
</dbReference>
<feature type="region of interest" description="Disordered" evidence="1">
    <location>
        <begin position="38"/>
        <end position="62"/>
    </location>
</feature>
<comment type="caution">
    <text evidence="2">The sequence shown here is derived from an EMBL/GenBank/DDBJ whole genome shotgun (WGS) entry which is preliminary data.</text>
</comment>
<proteinExistence type="predicted"/>
<evidence type="ECO:0000313" key="2">
    <source>
        <dbReference type="EMBL" id="KAK5050451.1"/>
    </source>
</evidence>
<keyword evidence="3" id="KW-1185">Reference proteome</keyword>
<feature type="compositionally biased region" description="Acidic residues" evidence="1">
    <location>
        <begin position="45"/>
        <end position="58"/>
    </location>
</feature>
<gene>
    <name evidence="2" type="ORF">LTR84_003732</name>
</gene>
<organism evidence="2 3">
    <name type="scientific">Exophiala bonariae</name>
    <dbReference type="NCBI Taxonomy" id="1690606"/>
    <lineage>
        <taxon>Eukaryota</taxon>
        <taxon>Fungi</taxon>
        <taxon>Dikarya</taxon>
        <taxon>Ascomycota</taxon>
        <taxon>Pezizomycotina</taxon>
        <taxon>Eurotiomycetes</taxon>
        <taxon>Chaetothyriomycetidae</taxon>
        <taxon>Chaetothyriales</taxon>
        <taxon>Herpotrichiellaceae</taxon>
        <taxon>Exophiala</taxon>
    </lineage>
</organism>
<dbReference type="RefSeq" id="XP_064705037.1">
    <property type="nucleotide sequence ID" value="XM_064847316.1"/>
</dbReference>
<evidence type="ECO:0000313" key="3">
    <source>
        <dbReference type="Proteomes" id="UP001358417"/>
    </source>
</evidence>
<reference evidence="2 3" key="1">
    <citation type="submission" date="2023-08" db="EMBL/GenBank/DDBJ databases">
        <title>Black Yeasts Isolated from many extreme environments.</title>
        <authorList>
            <person name="Coleine C."/>
            <person name="Stajich J.E."/>
            <person name="Selbmann L."/>
        </authorList>
    </citation>
    <scope>NUCLEOTIDE SEQUENCE [LARGE SCALE GENOMIC DNA]</scope>
    <source>
        <strain evidence="2 3">CCFEE 5792</strain>
    </source>
</reference>
<accession>A0AAV9N9P3</accession>